<dbReference type="FunFam" id="3.30.160.60:FF:000690">
    <property type="entry name" value="Zinc finger protein 354C"/>
    <property type="match status" value="1"/>
</dbReference>
<dbReference type="GO" id="GO:0010468">
    <property type="term" value="P:regulation of gene expression"/>
    <property type="evidence" value="ECO:0007669"/>
    <property type="project" value="TreeGrafter"/>
</dbReference>
<feature type="domain" description="C2H2-type" evidence="7">
    <location>
        <begin position="37"/>
        <end position="64"/>
    </location>
</feature>
<reference evidence="8" key="1">
    <citation type="submission" date="2025-08" db="UniProtKB">
        <authorList>
            <consortium name="Ensembl"/>
        </authorList>
    </citation>
    <scope>IDENTIFICATION</scope>
</reference>
<keyword evidence="4" id="KW-0862">Zinc</keyword>
<dbReference type="PANTHER" id="PTHR16515:SF58">
    <property type="entry name" value="ZINC FINGER PROTEIN 22"/>
    <property type="match status" value="1"/>
</dbReference>
<keyword evidence="2" id="KW-0677">Repeat</keyword>
<feature type="domain" description="C2H2-type" evidence="7">
    <location>
        <begin position="9"/>
        <end position="36"/>
    </location>
</feature>
<keyword evidence="1" id="KW-0479">Metal-binding</keyword>
<reference evidence="8" key="2">
    <citation type="submission" date="2025-09" db="UniProtKB">
        <authorList>
            <consortium name="Ensembl"/>
        </authorList>
    </citation>
    <scope>IDENTIFICATION</scope>
</reference>
<dbReference type="PROSITE" id="PS50157">
    <property type="entry name" value="ZINC_FINGER_C2H2_2"/>
    <property type="match status" value="2"/>
</dbReference>
<sequence>MSHRGVRPFSCPHCEKTYGMKRDLKEHLVLHTGEKPYVCEHCSKAFARRQSLLRHQAQHRAEGGRKEEEEAEQGHREEAQEASGHTKPIRGRPKKSSLPQGFGEKEEVLIAAVLQ</sequence>
<dbReference type="PANTHER" id="PTHR16515">
    <property type="entry name" value="PR DOMAIN ZINC FINGER PROTEIN"/>
    <property type="match status" value="1"/>
</dbReference>
<dbReference type="PROSITE" id="PS00028">
    <property type="entry name" value="ZINC_FINGER_C2H2_1"/>
    <property type="match status" value="2"/>
</dbReference>
<dbReference type="SMART" id="SM00355">
    <property type="entry name" value="ZnF_C2H2"/>
    <property type="match status" value="2"/>
</dbReference>
<dbReference type="Gene3D" id="3.30.160.60">
    <property type="entry name" value="Classic Zinc Finger"/>
    <property type="match status" value="2"/>
</dbReference>
<evidence type="ECO:0000313" key="8">
    <source>
        <dbReference type="Ensembl" id="ENSCLMP00005006471.1"/>
    </source>
</evidence>
<keyword evidence="3 5" id="KW-0863">Zinc-finger</keyword>
<dbReference type="GO" id="GO:0005634">
    <property type="term" value="C:nucleus"/>
    <property type="evidence" value="ECO:0007669"/>
    <property type="project" value="TreeGrafter"/>
</dbReference>
<feature type="region of interest" description="Disordered" evidence="6">
    <location>
        <begin position="53"/>
        <end position="103"/>
    </location>
</feature>
<dbReference type="InterPro" id="IPR036236">
    <property type="entry name" value="Znf_C2H2_sf"/>
</dbReference>
<accession>A0A8C2WMB1</accession>
<organism evidence="8 9">
    <name type="scientific">Cyclopterus lumpus</name>
    <name type="common">Lumpsucker</name>
    <dbReference type="NCBI Taxonomy" id="8103"/>
    <lineage>
        <taxon>Eukaryota</taxon>
        <taxon>Metazoa</taxon>
        <taxon>Chordata</taxon>
        <taxon>Craniata</taxon>
        <taxon>Vertebrata</taxon>
        <taxon>Euteleostomi</taxon>
        <taxon>Actinopterygii</taxon>
        <taxon>Neopterygii</taxon>
        <taxon>Teleostei</taxon>
        <taxon>Neoteleostei</taxon>
        <taxon>Acanthomorphata</taxon>
        <taxon>Eupercaria</taxon>
        <taxon>Perciformes</taxon>
        <taxon>Cottioidei</taxon>
        <taxon>Cottales</taxon>
        <taxon>Cyclopteridae</taxon>
        <taxon>Cyclopterus</taxon>
    </lineage>
</organism>
<evidence type="ECO:0000256" key="3">
    <source>
        <dbReference type="ARBA" id="ARBA00022771"/>
    </source>
</evidence>
<feature type="compositionally biased region" description="Basic and acidic residues" evidence="6">
    <location>
        <begin position="59"/>
        <end position="79"/>
    </location>
</feature>
<evidence type="ECO:0000256" key="1">
    <source>
        <dbReference type="ARBA" id="ARBA00022723"/>
    </source>
</evidence>
<dbReference type="GeneTree" id="ENSGT00930000151062"/>
<dbReference type="SUPFAM" id="SSF57667">
    <property type="entry name" value="beta-beta-alpha zinc fingers"/>
    <property type="match status" value="1"/>
</dbReference>
<keyword evidence="9" id="KW-1185">Reference proteome</keyword>
<dbReference type="InterPro" id="IPR013087">
    <property type="entry name" value="Znf_C2H2_type"/>
</dbReference>
<dbReference type="InterPro" id="IPR050331">
    <property type="entry name" value="Zinc_finger"/>
</dbReference>
<dbReference type="Proteomes" id="UP000694565">
    <property type="component" value="Unplaced"/>
</dbReference>
<dbReference type="Pfam" id="PF00096">
    <property type="entry name" value="zf-C2H2"/>
    <property type="match status" value="2"/>
</dbReference>
<protein>
    <recommendedName>
        <fullName evidence="7">C2H2-type domain-containing protein</fullName>
    </recommendedName>
</protein>
<name>A0A8C2WMB1_CYCLU</name>
<dbReference type="Ensembl" id="ENSCLMT00005006969.1">
    <property type="protein sequence ID" value="ENSCLMP00005006471.1"/>
    <property type="gene ID" value="ENSCLMG00005003588.1"/>
</dbReference>
<evidence type="ECO:0000256" key="2">
    <source>
        <dbReference type="ARBA" id="ARBA00022737"/>
    </source>
</evidence>
<dbReference type="AlphaFoldDB" id="A0A8C2WMB1"/>
<evidence type="ECO:0000313" key="9">
    <source>
        <dbReference type="Proteomes" id="UP000694565"/>
    </source>
</evidence>
<evidence type="ECO:0000256" key="4">
    <source>
        <dbReference type="ARBA" id="ARBA00022833"/>
    </source>
</evidence>
<proteinExistence type="predicted"/>
<evidence type="ECO:0000259" key="7">
    <source>
        <dbReference type="PROSITE" id="PS50157"/>
    </source>
</evidence>
<evidence type="ECO:0000256" key="6">
    <source>
        <dbReference type="SAM" id="MobiDB-lite"/>
    </source>
</evidence>
<dbReference type="FunFam" id="3.30.160.60:FF:001136">
    <property type="entry name" value="Zinc finger protein 408"/>
    <property type="match status" value="1"/>
</dbReference>
<evidence type="ECO:0000256" key="5">
    <source>
        <dbReference type="PROSITE-ProRule" id="PRU00042"/>
    </source>
</evidence>
<dbReference type="GO" id="GO:0008270">
    <property type="term" value="F:zinc ion binding"/>
    <property type="evidence" value="ECO:0007669"/>
    <property type="project" value="UniProtKB-KW"/>
</dbReference>